<keyword evidence="1" id="KW-1133">Transmembrane helix</keyword>
<dbReference type="AlphaFoldDB" id="A0A397ISW0"/>
<organism evidence="2 3">
    <name type="scientific">Diversispora epigaea</name>
    <dbReference type="NCBI Taxonomy" id="1348612"/>
    <lineage>
        <taxon>Eukaryota</taxon>
        <taxon>Fungi</taxon>
        <taxon>Fungi incertae sedis</taxon>
        <taxon>Mucoromycota</taxon>
        <taxon>Glomeromycotina</taxon>
        <taxon>Glomeromycetes</taxon>
        <taxon>Diversisporales</taxon>
        <taxon>Diversisporaceae</taxon>
        <taxon>Diversispora</taxon>
    </lineage>
</organism>
<sequence length="110" mass="12860">MTSPQKLSHLVHRNVGNKVENMNYDLKKSNKEQIDIQNNEEIRSLAEVLLHLLPLYIIFFLFIFNKKDKLLVVLSKQQKKDTQARKISYHLINGILDFSNDGIHKEIKSS</sequence>
<accession>A0A397ISW0</accession>
<evidence type="ECO:0000256" key="1">
    <source>
        <dbReference type="SAM" id="Phobius"/>
    </source>
</evidence>
<keyword evidence="3" id="KW-1185">Reference proteome</keyword>
<feature type="transmembrane region" description="Helical" evidence="1">
    <location>
        <begin position="48"/>
        <end position="65"/>
    </location>
</feature>
<comment type="caution">
    <text evidence="2">The sequence shown here is derived from an EMBL/GenBank/DDBJ whole genome shotgun (WGS) entry which is preliminary data.</text>
</comment>
<evidence type="ECO:0000313" key="3">
    <source>
        <dbReference type="Proteomes" id="UP000266861"/>
    </source>
</evidence>
<keyword evidence="1" id="KW-0472">Membrane</keyword>
<name>A0A397ISW0_9GLOM</name>
<protein>
    <submittedName>
        <fullName evidence="2">Uncharacterized protein</fullName>
    </submittedName>
</protein>
<keyword evidence="1" id="KW-0812">Transmembrane</keyword>
<gene>
    <name evidence="2" type="ORF">Glove_209g25</name>
</gene>
<dbReference type="EMBL" id="PQFF01000196">
    <property type="protein sequence ID" value="RHZ75770.1"/>
    <property type="molecule type" value="Genomic_DNA"/>
</dbReference>
<reference evidence="2 3" key="1">
    <citation type="submission" date="2018-08" db="EMBL/GenBank/DDBJ databases">
        <title>Genome and evolution of the arbuscular mycorrhizal fungus Diversispora epigaea (formerly Glomus versiforme) and its bacterial endosymbionts.</title>
        <authorList>
            <person name="Sun X."/>
            <person name="Fei Z."/>
            <person name="Harrison M."/>
        </authorList>
    </citation>
    <scope>NUCLEOTIDE SEQUENCE [LARGE SCALE GENOMIC DNA]</scope>
    <source>
        <strain evidence="2 3">IT104</strain>
    </source>
</reference>
<dbReference type="Proteomes" id="UP000266861">
    <property type="component" value="Unassembled WGS sequence"/>
</dbReference>
<proteinExistence type="predicted"/>
<evidence type="ECO:0000313" key="2">
    <source>
        <dbReference type="EMBL" id="RHZ75770.1"/>
    </source>
</evidence>